<gene>
    <name evidence="1" type="ORF">VFH_II116280</name>
</gene>
<evidence type="ECO:0000313" key="2">
    <source>
        <dbReference type="Proteomes" id="UP001157006"/>
    </source>
</evidence>
<dbReference type="EMBL" id="OX451737">
    <property type="protein sequence ID" value="CAI8598198.1"/>
    <property type="molecule type" value="Genomic_DNA"/>
</dbReference>
<reference evidence="1 2" key="1">
    <citation type="submission" date="2023-01" db="EMBL/GenBank/DDBJ databases">
        <authorList>
            <person name="Kreplak J."/>
        </authorList>
    </citation>
    <scope>NUCLEOTIDE SEQUENCE [LARGE SCALE GENOMIC DNA]</scope>
</reference>
<proteinExistence type="predicted"/>
<sequence>MDKETLVSEFIDNDLCCWDQVRIRNCFSPMEANNIMSIPLSWRLPEDRLIWMAGKNGAYSVRTTYPSLRAKKISKAPGPSCQMFQRLWKHVWSAPVNNRIRNCLGKEQIFPMVVRSVMRTKKPLNICSSNVTPQKMVWFSSPLDLHIPPNPGVMYWLDH</sequence>
<keyword evidence="2" id="KW-1185">Reference proteome</keyword>
<accession>A0AAV0ZMD7</accession>
<name>A0AAV0ZMD7_VICFA</name>
<protein>
    <submittedName>
        <fullName evidence="1">Uncharacterized protein</fullName>
    </submittedName>
</protein>
<evidence type="ECO:0000313" key="1">
    <source>
        <dbReference type="EMBL" id="CAI8598198.1"/>
    </source>
</evidence>
<organism evidence="1 2">
    <name type="scientific">Vicia faba</name>
    <name type="common">Broad bean</name>
    <name type="synonym">Faba vulgaris</name>
    <dbReference type="NCBI Taxonomy" id="3906"/>
    <lineage>
        <taxon>Eukaryota</taxon>
        <taxon>Viridiplantae</taxon>
        <taxon>Streptophyta</taxon>
        <taxon>Embryophyta</taxon>
        <taxon>Tracheophyta</taxon>
        <taxon>Spermatophyta</taxon>
        <taxon>Magnoliopsida</taxon>
        <taxon>eudicotyledons</taxon>
        <taxon>Gunneridae</taxon>
        <taxon>Pentapetalae</taxon>
        <taxon>rosids</taxon>
        <taxon>fabids</taxon>
        <taxon>Fabales</taxon>
        <taxon>Fabaceae</taxon>
        <taxon>Papilionoideae</taxon>
        <taxon>50 kb inversion clade</taxon>
        <taxon>NPAAA clade</taxon>
        <taxon>Hologalegina</taxon>
        <taxon>IRL clade</taxon>
        <taxon>Fabeae</taxon>
        <taxon>Vicia</taxon>
    </lineage>
</organism>
<dbReference type="AlphaFoldDB" id="A0AAV0ZMD7"/>
<dbReference type="Proteomes" id="UP001157006">
    <property type="component" value="Chromosome 2"/>
</dbReference>